<evidence type="ECO:0000313" key="3">
    <source>
        <dbReference type="Proteomes" id="UP000215914"/>
    </source>
</evidence>
<organism evidence="2 3">
    <name type="scientific">Helianthus annuus</name>
    <name type="common">Common sunflower</name>
    <dbReference type="NCBI Taxonomy" id="4232"/>
    <lineage>
        <taxon>Eukaryota</taxon>
        <taxon>Viridiplantae</taxon>
        <taxon>Streptophyta</taxon>
        <taxon>Embryophyta</taxon>
        <taxon>Tracheophyta</taxon>
        <taxon>Spermatophyta</taxon>
        <taxon>Magnoliopsida</taxon>
        <taxon>eudicotyledons</taxon>
        <taxon>Gunneridae</taxon>
        <taxon>Pentapetalae</taxon>
        <taxon>asterids</taxon>
        <taxon>campanulids</taxon>
        <taxon>Asterales</taxon>
        <taxon>Asteraceae</taxon>
        <taxon>Asteroideae</taxon>
        <taxon>Heliantheae alliance</taxon>
        <taxon>Heliantheae</taxon>
        <taxon>Helianthus</taxon>
    </lineage>
</organism>
<keyword evidence="1" id="KW-0472">Membrane</keyword>
<evidence type="ECO:0000313" key="2">
    <source>
        <dbReference type="EMBL" id="OTG34418.1"/>
    </source>
</evidence>
<keyword evidence="1" id="KW-1133">Transmembrane helix</keyword>
<dbReference type="AlphaFoldDB" id="A0A251VFL0"/>
<accession>A0A251VFL0</accession>
<name>A0A251VFL0_HELAN</name>
<dbReference type="InParanoid" id="A0A251VFL0"/>
<reference evidence="3" key="1">
    <citation type="journal article" date="2017" name="Nature">
        <title>The sunflower genome provides insights into oil metabolism, flowering and Asterid evolution.</title>
        <authorList>
            <person name="Badouin H."/>
            <person name="Gouzy J."/>
            <person name="Grassa C.J."/>
            <person name="Murat F."/>
            <person name="Staton S.E."/>
            <person name="Cottret L."/>
            <person name="Lelandais-Briere C."/>
            <person name="Owens G.L."/>
            <person name="Carrere S."/>
            <person name="Mayjonade B."/>
            <person name="Legrand L."/>
            <person name="Gill N."/>
            <person name="Kane N.C."/>
            <person name="Bowers J.E."/>
            <person name="Hubner S."/>
            <person name="Bellec A."/>
            <person name="Berard A."/>
            <person name="Berges H."/>
            <person name="Blanchet N."/>
            <person name="Boniface M.C."/>
            <person name="Brunel D."/>
            <person name="Catrice O."/>
            <person name="Chaidir N."/>
            <person name="Claudel C."/>
            <person name="Donnadieu C."/>
            <person name="Faraut T."/>
            <person name="Fievet G."/>
            <person name="Helmstetter N."/>
            <person name="King M."/>
            <person name="Knapp S.J."/>
            <person name="Lai Z."/>
            <person name="Le Paslier M.C."/>
            <person name="Lippi Y."/>
            <person name="Lorenzon L."/>
            <person name="Mandel J.R."/>
            <person name="Marage G."/>
            <person name="Marchand G."/>
            <person name="Marquand E."/>
            <person name="Bret-Mestries E."/>
            <person name="Morien E."/>
            <person name="Nambeesan S."/>
            <person name="Nguyen T."/>
            <person name="Pegot-Espagnet P."/>
            <person name="Pouilly N."/>
            <person name="Raftis F."/>
            <person name="Sallet E."/>
            <person name="Schiex T."/>
            <person name="Thomas J."/>
            <person name="Vandecasteele C."/>
            <person name="Vares D."/>
            <person name="Vear F."/>
            <person name="Vautrin S."/>
            <person name="Crespi M."/>
            <person name="Mangin B."/>
            <person name="Burke J.M."/>
            <person name="Salse J."/>
            <person name="Munos S."/>
            <person name="Vincourt P."/>
            <person name="Rieseberg L.H."/>
            <person name="Langlade N.B."/>
        </authorList>
    </citation>
    <scope>NUCLEOTIDE SEQUENCE [LARGE SCALE GENOMIC DNA]</scope>
    <source>
        <strain evidence="3">cv. SF193</strain>
    </source>
</reference>
<dbReference type="EMBL" id="CM007891">
    <property type="protein sequence ID" value="OTG34418.1"/>
    <property type="molecule type" value="Genomic_DNA"/>
</dbReference>
<gene>
    <name evidence="2" type="ORF">HannXRQ_Chr02g0045591</name>
</gene>
<keyword evidence="1" id="KW-0812">Transmembrane</keyword>
<evidence type="ECO:0000256" key="1">
    <source>
        <dbReference type="SAM" id="Phobius"/>
    </source>
</evidence>
<keyword evidence="3" id="KW-1185">Reference proteome</keyword>
<feature type="transmembrane region" description="Helical" evidence="1">
    <location>
        <begin position="21"/>
        <end position="38"/>
    </location>
</feature>
<sequence>MDGNGGNAYELFEICSAEGHAIVRFFFFSYLFLTYGILCEDLDVVDHPIA</sequence>
<proteinExistence type="predicted"/>
<protein>
    <submittedName>
        <fullName evidence="2">Uncharacterized protein</fullName>
    </submittedName>
</protein>
<dbReference type="Proteomes" id="UP000215914">
    <property type="component" value="Chromosome 2"/>
</dbReference>